<name>A0A076YPL4_9CAUD</name>
<gene>
    <name evidence="1" type="ORF">PBI_SWIRLEY_77</name>
</gene>
<dbReference type="Proteomes" id="UP000204370">
    <property type="component" value="Segment"/>
</dbReference>
<sequence>MRYQVTIEHLLLPQTKSVTLYDGLGKGSVVTYHAKDDDAEYQLLAAAIDRFATVMELRAKEKEAS</sequence>
<keyword evidence="2" id="KW-1185">Reference proteome</keyword>
<dbReference type="EMBL" id="KM101118">
    <property type="protein sequence ID" value="AIK68942.1"/>
    <property type="molecule type" value="Genomic_DNA"/>
</dbReference>
<reference evidence="1 2" key="1">
    <citation type="submission" date="2014-06" db="EMBL/GenBank/DDBJ databases">
        <authorList>
            <person name="Delgado B.M."/>
            <person name="Feathers C.T."/>
            <person name="Feeney M.S."/>
            <person name="Feuer K.L."/>
            <person name="Florin D.T."/>
            <person name="Gordon M.B."/>
            <person name="Gorman S.E."/>
            <person name="Grajales M."/>
            <person name="Heckman E.L."/>
            <person name="Juarez M.C."/>
            <person name="Kenna M.A."/>
            <person name="Mageeney C.M."/>
            <person name="Marzillier J.Y."/>
            <person name="Miller B.D."/>
            <person name="Schlegel J.L."/>
            <person name="So C.Y."/>
            <person name="Sternberg R.A."/>
            <person name="Ware V.C."/>
            <person name="Anders K.R."/>
            <person name="Braun M.A."/>
            <person name="Delesalle V.A."/>
            <person name="Hughes L.E."/>
            <person name="Bradley K.W."/>
            <person name="Barker L.P."/>
            <person name="Asai D.J."/>
            <person name="Bowman C.A."/>
            <person name="Russell D.A."/>
            <person name="Pope W.H."/>
            <person name="Jacobs-Sera D."/>
            <person name="Hendrix R.W."/>
            <person name="Hatfull G.F."/>
        </authorList>
    </citation>
    <scope>NUCLEOTIDE SEQUENCE [LARGE SCALE GENOMIC DNA]</scope>
</reference>
<evidence type="ECO:0000313" key="1">
    <source>
        <dbReference type="EMBL" id="AIK68942.1"/>
    </source>
</evidence>
<protein>
    <submittedName>
        <fullName evidence="1">Uncharacterized protein</fullName>
    </submittedName>
</protein>
<dbReference type="KEGG" id="vg:26635367"/>
<dbReference type="RefSeq" id="YP_009208962.1">
    <property type="nucleotide sequence ID" value="NC_028912.1"/>
</dbReference>
<organism evidence="1 2">
    <name type="scientific">Mycobacterium phage Swirley</name>
    <dbReference type="NCBI Taxonomy" id="1527534"/>
    <lineage>
        <taxon>Viruses</taxon>
        <taxon>Duplodnaviria</taxon>
        <taxon>Heunggongvirae</taxon>
        <taxon>Uroviricota</taxon>
        <taxon>Caudoviricetes</taxon>
        <taxon>Benedictvirus</taxon>
        <taxon>Benedictvirus swirley</taxon>
    </lineage>
</organism>
<dbReference type="OrthoDB" id="24108at10239"/>
<proteinExistence type="predicted"/>
<dbReference type="GeneID" id="26635367"/>
<evidence type="ECO:0000313" key="2">
    <source>
        <dbReference type="Proteomes" id="UP000204370"/>
    </source>
</evidence>
<accession>A0A076YPL4</accession>